<dbReference type="InterPro" id="IPR051169">
    <property type="entry name" value="NADH-Q_oxidoreductase"/>
</dbReference>
<dbReference type="PRINTS" id="PR00469">
    <property type="entry name" value="PNDRDTASEII"/>
</dbReference>
<keyword evidence="5" id="KW-0560">Oxidoreductase</keyword>
<evidence type="ECO:0000256" key="5">
    <source>
        <dbReference type="ARBA" id="ARBA00023002"/>
    </source>
</evidence>
<dbReference type="Pfam" id="PF07992">
    <property type="entry name" value="Pyr_redox_2"/>
    <property type="match status" value="1"/>
</dbReference>
<comment type="similarity">
    <text evidence="2">Belongs to the NADH dehydrogenase family.</text>
</comment>
<keyword evidence="7" id="KW-0614">Plasmid</keyword>
<name>A0AAU8D0T8_9HYPH</name>
<keyword evidence="4" id="KW-0274">FAD</keyword>
<evidence type="ECO:0000259" key="6">
    <source>
        <dbReference type="Pfam" id="PF07992"/>
    </source>
</evidence>
<comment type="cofactor">
    <cofactor evidence="1">
        <name>FAD</name>
        <dbReference type="ChEBI" id="CHEBI:57692"/>
    </cofactor>
</comment>
<dbReference type="AlphaFoldDB" id="A0AAU8D0T8"/>
<organism evidence="7">
    <name type="scientific">Mesorhizobium sp. WSM2240</name>
    <dbReference type="NCBI Taxonomy" id="3228851"/>
    <lineage>
        <taxon>Bacteria</taxon>
        <taxon>Pseudomonadati</taxon>
        <taxon>Pseudomonadota</taxon>
        <taxon>Alphaproteobacteria</taxon>
        <taxon>Hyphomicrobiales</taxon>
        <taxon>Phyllobacteriaceae</taxon>
        <taxon>Mesorhizobium</taxon>
    </lineage>
</organism>
<dbReference type="PRINTS" id="PR00368">
    <property type="entry name" value="FADPNR"/>
</dbReference>
<dbReference type="Gene3D" id="3.50.50.100">
    <property type="match status" value="1"/>
</dbReference>
<dbReference type="SUPFAM" id="SSF51905">
    <property type="entry name" value="FAD/NAD(P)-binding domain"/>
    <property type="match status" value="1"/>
</dbReference>
<evidence type="ECO:0000256" key="3">
    <source>
        <dbReference type="ARBA" id="ARBA00022630"/>
    </source>
</evidence>
<dbReference type="GO" id="GO:0019646">
    <property type="term" value="P:aerobic electron transport chain"/>
    <property type="evidence" value="ECO:0007669"/>
    <property type="project" value="TreeGrafter"/>
</dbReference>
<gene>
    <name evidence="7" type="ORF">ABVK50_31445</name>
</gene>
<evidence type="ECO:0000256" key="4">
    <source>
        <dbReference type="ARBA" id="ARBA00022827"/>
    </source>
</evidence>
<dbReference type="InterPro" id="IPR023753">
    <property type="entry name" value="FAD/NAD-binding_dom"/>
</dbReference>
<feature type="domain" description="FAD/NAD(P)-binding" evidence="6">
    <location>
        <begin position="6"/>
        <end position="304"/>
    </location>
</feature>
<dbReference type="RefSeq" id="WP_353646841.1">
    <property type="nucleotide sequence ID" value="NZ_CP159256.1"/>
</dbReference>
<evidence type="ECO:0000256" key="1">
    <source>
        <dbReference type="ARBA" id="ARBA00001974"/>
    </source>
</evidence>
<geneLocation type="plasmid" evidence="7">
    <name>pMk2240A</name>
</geneLocation>
<evidence type="ECO:0000313" key="7">
    <source>
        <dbReference type="EMBL" id="XCG52637.1"/>
    </source>
</evidence>
<protein>
    <submittedName>
        <fullName evidence="7">FAD-dependent oxidoreductase</fullName>
    </submittedName>
</protein>
<proteinExistence type="inferred from homology"/>
<dbReference type="EMBL" id="CP159256">
    <property type="protein sequence ID" value="XCG52637.1"/>
    <property type="molecule type" value="Genomic_DNA"/>
</dbReference>
<accession>A0AAU8D0T8</accession>
<dbReference type="PANTHER" id="PTHR42913:SF3">
    <property type="entry name" value="64 KDA MITOCHONDRIAL NADH DEHYDROGENASE (EUROFUNG)"/>
    <property type="match status" value="1"/>
</dbReference>
<dbReference type="GO" id="GO:0003955">
    <property type="term" value="F:NAD(P)H dehydrogenase (quinone) activity"/>
    <property type="evidence" value="ECO:0007669"/>
    <property type="project" value="TreeGrafter"/>
</dbReference>
<dbReference type="PANTHER" id="PTHR42913">
    <property type="entry name" value="APOPTOSIS-INDUCING FACTOR 1"/>
    <property type="match status" value="1"/>
</dbReference>
<dbReference type="InterPro" id="IPR036188">
    <property type="entry name" value="FAD/NAD-bd_sf"/>
</dbReference>
<sequence>MPNKPKILVVGSGFAGFWAGVAARRVAGFQANIGLVSPRPVLEVRPRLYEANPAALGVDLLPLFDKIGVTYVRGEAVELDTDARKVVLPDGKRLSYDRLIVASGSRMVRPPVPGAELAFSVDTQAEAVSFDRRLAEIARDIAEPSIAVIGAGFTGIELTLELRDRLVAHGAAAAAERLRIVLIDRSRTVGHALGPGPRAEIGVAMAAAGVELRLGANVQTMTSESVSFDDGSVLAVDAVVLASGMEASPFAAKVPGERDRLGRVFVDAALRAPFAPEVFVAGDAATADTGDGHRTLQSCQHAGQLGRVAGENAARDLLGRPTVPYEQLRYITCLDLGRFGAVITQGWERRVDKTGGEGKAVKRMVNTQVIYPPTDGSAESLLAHSSIDLAARTRGIDRPRAEFEDVA</sequence>
<reference evidence="7" key="1">
    <citation type="submission" date="2024-06" db="EMBL/GenBank/DDBJ databases">
        <title>Mesorhizobium karijinii sp. nov., a symbiont of the iconic Swainsona formosa from arid Australia.</title>
        <authorList>
            <person name="Hill Y.J."/>
            <person name="Watkin E.L.J."/>
            <person name="O'Hara G.W."/>
            <person name="Terpolilli J."/>
            <person name="Tye M.L."/>
            <person name="Kohlmeier M.G."/>
        </authorList>
    </citation>
    <scope>NUCLEOTIDE SEQUENCE</scope>
    <source>
        <strain evidence="7">WSM2240</strain>
        <plasmid evidence="7">pMk2240A</plasmid>
    </source>
</reference>
<keyword evidence="3" id="KW-0285">Flavoprotein</keyword>
<evidence type="ECO:0000256" key="2">
    <source>
        <dbReference type="ARBA" id="ARBA00005272"/>
    </source>
</evidence>